<name>A0A0E9XJE8_ANGAN</name>
<sequence>MEEQRAESRLTSEQSPLLDGCLISDFTRRVFFTART</sequence>
<reference evidence="1" key="2">
    <citation type="journal article" date="2015" name="Fish Shellfish Immunol.">
        <title>Early steps in the European eel (Anguilla anguilla)-Vibrio vulnificus interaction in the gills: Role of the RtxA13 toxin.</title>
        <authorList>
            <person name="Callol A."/>
            <person name="Pajuelo D."/>
            <person name="Ebbesson L."/>
            <person name="Teles M."/>
            <person name="MacKenzie S."/>
            <person name="Amaro C."/>
        </authorList>
    </citation>
    <scope>NUCLEOTIDE SEQUENCE</scope>
</reference>
<dbReference type="EMBL" id="GBXM01006617">
    <property type="protein sequence ID" value="JAI01961.1"/>
    <property type="molecule type" value="Transcribed_RNA"/>
</dbReference>
<dbReference type="AlphaFoldDB" id="A0A0E9XJE8"/>
<protein>
    <submittedName>
        <fullName evidence="1">Uncharacterized protein</fullName>
    </submittedName>
</protein>
<proteinExistence type="predicted"/>
<accession>A0A0E9XJE8</accession>
<evidence type="ECO:0000313" key="1">
    <source>
        <dbReference type="EMBL" id="JAI01961.1"/>
    </source>
</evidence>
<organism evidence="1">
    <name type="scientific">Anguilla anguilla</name>
    <name type="common">European freshwater eel</name>
    <name type="synonym">Muraena anguilla</name>
    <dbReference type="NCBI Taxonomy" id="7936"/>
    <lineage>
        <taxon>Eukaryota</taxon>
        <taxon>Metazoa</taxon>
        <taxon>Chordata</taxon>
        <taxon>Craniata</taxon>
        <taxon>Vertebrata</taxon>
        <taxon>Euteleostomi</taxon>
        <taxon>Actinopterygii</taxon>
        <taxon>Neopterygii</taxon>
        <taxon>Teleostei</taxon>
        <taxon>Anguilliformes</taxon>
        <taxon>Anguillidae</taxon>
        <taxon>Anguilla</taxon>
    </lineage>
</organism>
<reference evidence="1" key="1">
    <citation type="submission" date="2014-11" db="EMBL/GenBank/DDBJ databases">
        <authorList>
            <person name="Amaro Gonzalez C."/>
        </authorList>
    </citation>
    <scope>NUCLEOTIDE SEQUENCE</scope>
</reference>